<keyword evidence="3" id="KW-1185">Reference proteome</keyword>
<protein>
    <submittedName>
        <fullName evidence="2">Uncharacterized protein</fullName>
    </submittedName>
</protein>
<reference evidence="2" key="1">
    <citation type="journal article" date="2023" name="Int. J. Syst. Evol. Microbiol.">
        <title>Methylocystis iwaonis sp. nov., a type II methane-oxidizing bacterium from surface soil of a rice paddy field in Japan, and emended description of the genus Methylocystis (ex Whittenbury et al. 1970) Bowman et al. 1993.</title>
        <authorList>
            <person name="Kaise H."/>
            <person name="Sawadogo J.B."/>
            <person name="Alam M.S."/>
            <person name="Ueno C."/>
            <person name="Dianou D."/>
            <person name="Shinjo R."/>
            <person name="Asakawa S."/>
        </authorList>
    </citation>
    <scope>NUCLEOTIDE SEQUENCE</scope>
    <source>
        <strain evidence="2">LMG27198</strain>
    </source>
</reference>
<evidence type="ECO:0000313" key="3">
    <source>
        <dbReference type="Proteomes" id="UP001144323"/>
    </source>
</evidence>
<accession>A0A9W6LRU7</accession>
<keyword evidence="1" id="KW-0812">Transmembrane</keyword>
<feature type="transmembrane region" description="Helical" evidence="1">
    <location>
        <begin position="21"/>
        <end position="50"/>
    </location>
</feature>
<dbReference type="AlphaFoldDB" id="A0A9W6LRU7"/>
<dbReference type="EMBL" id="BSEC01000001">
    <property type="protein sequence ID" value="GLI92903.1"/>
    <property type="molecule type" value="Genomic_DNA"/>
</dbReference>
<comment type="caution">
    <text evidence="2">The sequence shown here is derived from an EMBL/GenBank/DDBJ whole genome shotgun (WGS) entry which is preliminary data.</text>
</comment>
<proteinExistence type="predicted"/>
<name>A0A9W6LRU7_9HYPH</name>
<keyword evidence="1" id="KW-1133">Transmembrane helix</keyword>
<keyword evidence="1" id="KW-0472">Membrane</keyword>
<gene>
    <name evidence="2" type="ORF">LMG27198_18950</name>
</gene>
<dbReference type="Proteomes" id="UP001144323">
    <property type="component" value="Unassembled WGS sequence"/>
</dbReference>
<evidence type="ECO:0000256" key="1">
    <source>
        <dbReference type="SAM" id="Phobius"/>
    </source>
</evidence>
<organism evidence="2 3">
    <name type="scientific">Methylocystis echinoides</name>
    <dbReference type="NCBI Taxonomy" id="29468"/>
    <lineage>
        <taxon>Bacteria</taxon>
        <taxon>Pseudomonadati</taxon>
        <taxon>Pseudomonadota</taxon>
        <taxon>Alphaproteobacteria</taxon>
        <taxon>Hyphomicrobiales</taxon>
        <taxon>Methylocystaceae</taxon>
        <taxon>Methylocystis</taxon>
    </lineage>
</organism>
<sequence length="59" mass="6261">MTKGQVTERLNIWGSKLADSLYQASVVSIFAYAGVLLLLGSVGAAVWAGAVDVPEFHPR</sequence>
<dbReference type="RefSeq" id="WP_281802404.1">
    <property type="nucleotide sequence ID" value="NZ_BSEC01000001.1"/>
</dbReference>
<evidence type="ECO:0000313" key="2">
    <source>
        <dbReference type="EMBL" id="GLI92903.1"/>
    </source>
</evidence>